<protein>
    <submittedName>
        <fullName evidence="4">Response regulator</fullName>
    </submittedName>
</protein>
<organism evidence="4 5">
    <name type="scientific">Candidatus Devosia phytovorans</name>
    <dbReference type="NCBI Taxonomy" id="3121372"/>
    <lineage>
        <taxon>Bacteria</taxon>
        <taxon>Pseudomonadati</taxon>
        <taxon>Pseudomonadota</taxon>
        <taxon>Alphaproteobacteria</taxon>
        <taxon>Hyphomicrobiales</taxon>
        <taxon>Devosiaceae</taxon>
        <taxon>Devosia</taxon>
    </lineage>
</organism>
<dbReference type="InterPro" id="IPR011006">
    <property type="entry name" value="CheY-like_superfamily"/>
</dbReference>
<dbReference type="SUPFAM" id="SSF52172">
    <property type="entry name" value="CheY-like"/>
    <property type="match status" value="1"/>
</dbReference>
<sequence>MLKKPVVLLVDDEAILVIGVEDALISAGFEVFSALNAQAAMAEIDSDPEKFACLVTDIRLGGDIDGWQVARHARSRHPRIAVVYMTGHAAPQWSSEGVKDSVLLAKPFPDSHLAATLLQLMNQSEPLTAFQAVASGQ</sequence>
<evidence type="ECO:0000259" key="3">
    <source>
        <dbReference type="PROSITE" id="PS50110"/>
    </source>
</evidence>
<name>A0AAJ6B179_9HYPH</name>
<dbReference type="Proteomes" id="UP001217476">
    <property type="component" value="Chromosome"/>
</dbReference>
<evidence type="ECO:0000313" key="4">
    <source>
        <dbReference type="EMBL" id="WEK05481.1"/>
    </source>
</evidence>
<dbReference type="PANTHER" id="PTHR44591:SF21">
    <property type="entry name" value="TWO-COMPONENT RESPONSE REGULATOR"/>
    <property type="match status" value="1"/>
</dbReference>
<dbReference type="InterPro" id="IPR050595">
    <property type="entry name" value="Bact_response_regulator"/>
</dbReference>
<gene>
    <name evidence="4" type="ORF">P0Y65_04275</name>
</gene>
<dbReference type="EMBL" id="CP119312">
    <property type="protein sequence ID" value="WEK05481.1"/>
    <property type="molecule type" value="Genomic_DNA"/>
</dbReference>
<dbReference type="GO" id="GO:0000160">
    <property type="term" value="P:phosphorelay signal transduction system"/>
    <property type="evidence" value="ECO:0007669"/>
    <property type="project" value="InterPro"/>
</dbReference>
<evidence type="ECO:0000313" key="5">
    <source>
        <dbReference type="Proteomes" id="UP001217476"/>
    </source>
</evidence>
<reference evidence="4" key="1">
    <citation type="submission" date="2023-03" db="EMBL/GenBank/DDBJ databases">
        <title>Andean soil-derived lignocellulolytic bacterial consortium as a source of novel taxa and putative plastic-active enzymes.</title>
        <authorList>
            <person name="Diaz-Garcia L."/>
            <person name="Chuvochina M."/>
            <person name="Feuerriegel G."/>
            <person name="Bunk B."/>
            <person name="Sproer C."/>
            <person name="Streit W.R."/>
            <person name="Rodriguez L.M."/>
            <person name="Overmann J."/>
            <person name="Jimenez D.J."/>
        </authorList>
    </citation>
    <scope>NUCLEOTIDE SEQUENCE</scope>
    <source>
        <strain evidence="4">MAG 4196</strain>
    </source>
</reference>
<dbReference type="InterPro" id="IPR001789">
    <property type="entry name" value="Sig_transdc_resp-reg_receiver"/>
</dbReference>
<keyword evidence="1 2" id="KW-0597">Phosphoprotein</keyword>
<evidence type="ECO:0000256" key="1">
    <source>
        <dbReference type="ARBA" id="ARBA00022553"/>
    </source>
</evidence>
<dbReference type="PROSITE" id="PS50110">
    <property type="entry name" value="RESPONSE_REGULATORY"/>
    <property type="match status" value="1"/>
</dbReference>
<dbReference type="AlphaFoldDB" id="A0AAJ6B179"/>
<proteinExistence type="predicted"/>
<accession>A0AAJ6B179</accession>
<dbReference type="Pfam" id="PF00072">
    <property type="entry name" value="Response_reg"/>
    <property type="match status" value="1"/>
</dbReference>
<feature type="domain" description="Response regulatory" evidence="3">
    <location>
        <begin position="6"/>
        <end position="121"/>
    </location>
</feature>
<dbReference type="SMART" id="SM00448">
    <property type="entry name" value="REC"/>
    <property type="match status" value="1"/>
</dbReference>
<dbReference type="Gene3D" id="3.40.50.2300">
    <property type="match status" value="1"/>
</dbReference>
<feature type="modified residue" description="4-aspartylphosphate" evidence="2">
    <location>
        <position position="57"/>
    </location>
</feature>
<dbReference type="PANTHER" id="PTHR44591">
    <property type="entry name" value="STRESS RESPONSE REGULATOR PROTEIN 1"/>
    <property type="match status" value="1"/>
</dbReference>
<evidence type="ECO:0000256" key="2">
    <source>
        <dbReference type="PROSITE-ProRule" id="PRU00169"/>
    </source>
</evidence>